<dbReference type="Proteomes" id="UP001172102">
    <property type="component" value="Unassembled WGS sequence"/>
</dbReference>
<evidence type="ECO:0000313" key="1">
    <source>
        <dbReference type="EMBL" id="KAK0720978.1"/>
    </source>
</evidence>
<protein>
    <submittedName>
        <fullName evidence="1">Uncharacterized protein</fullName>
    </submittedName>
</protein>
<reference evidence="1" key="1">
    <citation type="submission" date="2023-06" db="EMBL/GenBank/DDBJ databases">
        <title>Genome-scale phylogeny and comparative genomics of the fungal order Sordariales.</title>
        <authorList>
            <consortium name="Lawrence Berkeley National Laboratory"/>
            <person name="Hensen N."/>
            <person name="Bonometti L."/>
            <person name="Westerberg I."/>
            <person name="Brannstrom I.O."/>
            <person name="Guillou S."/>
            <person name="Cros-Aarteil S."/>
            <person name="Calhoun S."/>
            <person name="Haridas S."/>
            <person name="Kuo A."/>
            <person name="Mondo S."/>
            <person name="Pangilinan J."/>
            <person name="Riley R."/>
            <person name="Labutti K."/>
            <person name="Andreopoulos B."/>
            <person name="Lipzen A."/>
            <person name="Chen C."/>
            <person name="Yanf M."/>
            <person name="Daum C."/>
            <person name="Ng V."/>
            <person name="Clum A."/>
            <person name="Steindorff A."/>
            <person name="Ohm R."/>
            <person name="Martin F."/>
            <person name="Silar P."/>
            <person name="Natvig D."/>
            <person name="Lalanne C."/>
            <person name="Gautier V."/>
            <person name="Ament-Velasquez S.L."/>
            <person name="Kruys A."/>
            <person name="Hutchinson M.I."/>
            <person name="Powell A.J."/>
            <person name="Barry K."/>
            <person name="Miller A.N."/>
            <person name="Grigoriev I.V."/>
            <person name="Debuchy R."/>
            <person name="Gladieux P."/>
            <person name="Thoren M.H."/>
            <person name="Johannesson H."/>
        </authorList>
    </citation>
    <scope>NUCLEOTIDE SEQUENCE</scope>
    <source>
        <strain evidence="1">SMH4607-1</strain>
    </source>
</reference>
<organism evidence="1 2">
    <name type="scientific">Lasiosphaeris hirsuta</name>
    <dbReference type="NCBI Taxonomy" id="260670"/>
    <lineage>
        <taxon>Eukaryota</taxon>
        <taxon>Fungi</taxon>
        <taxon>Dikarya</taxon>
        <taxon>Ascomycota</taxon>
        <taxon>Pezizomycotina</taxon>
        <taxon>Sordariomycetes</taxon>
        <taxon>Sordariomycetidae</taxon>
        <taxon>Sordariales</taxon>
        <taxon>Lasiosphaeriaceae</taxon>
        <taxon>Lasiosphaeris</taxon>
    </lineage>
</organism>
<sequence length="130" mass="14499">MLQGYQVSVPILRGRGRPEVECRRPIQANTRNLVFGLHGLYKTSELVAIWRHSPSIASDSSCLVTEYSRDITVCTRMNGGSVVAVTPAHDWYHAVDPDLSPSQRSPKIPCRDKSCINYYRSPASFACRAC</sequence>
<comment type="caution">
    <text evidence="1">The sequence shown here is derived from an EMBL/GenBank/DDBJ whole genome shotgun (WGS) entry which is preliminary data.</text>
</comment>
<proteinExistence type="predicted"/>
<keyword evidence="2" id="KW-1185">Reference proteome</keyword>
<name>A0AA40E393_9PEZI</name>
<accession>A0AA40E393</accession>
<dbReference type="EMBL" id="JAUKUA010000003">
    <property type="protein sequence ID" value="KAK0720978.1"/>
    <property type="molecule type" value="Genomic_DNA"/>
</dbReference>
<evidence type="ECO:0000313" key="2">
    <source>
        <dbReference type="Proteomes" id="UP001172102"/>
    </source>
</evidence>
<gene>
    <name evidence="1" type="ORF">B0H67DRAFT_577854</name>
</gene>
<dbReference type="AlphaFoldDB" id="A0AA40E393"/>